<reference evidence="2 3" key="1">
    <citation type="submission" date="2011-09" db="EMBL/GenBank/DDBJ databases">
        <authorList>
            <consortium name="US DOE Joint Genome Institute (JGI-PGF)"/>
            <person name="Lucas S."/>
            <person name="Han J."/>
            <person name="Lapidus A."/>
            <person name="Cheng J.-F."/>
            <person name="Goodwin L."/>
            <person name="Pitluck S."/>
            <person name="Peters L."/>
            <person name="Land M.L."/>
            <person name="Hauser L."/>
            <person name="Brambilla E."/>
            <person name="Klenk H.-P."/>
            <person name="Woyke T.J."/>
        </authorList>
    </citation>
    <scope>NUCLEOTIDE SEQUENCE [LARGE SCALE GENOMIC DNA]</scope>
    <source>
        <strain evidence="2 3">K62</strain>
        <plasmid evidence="2 3">pSACGL01</plasmid>
    </source>
</reference>
<gene>
    <name evidence="2" type="ORF">SacglDRAFT_00015</name>
</gene>
<dbReference type="AlphaFoldDB" id="I1D8F4"/>
<dbReference type="HOGENOM" id="CLU_1065128_0_0_11"/>
<name>I1D8F4_9PSEU</name>
<dbReference type="PANTHER" id="PTHR30153">
    <property type="entry name" value="REPLICATIVE DNA HELICASE DNAB"/>
    <property type="match status" value="1"/>
</dbReference>
<keyword evidence="2" id="KW-0547">Nucleotide-binding</keyword>
<dbReference type="SUPFAM" id="SSF52540">
    <property type="entry name" value="P-loop containing nucleoside triphosphate hydrolases"/>
    <property type="match status" value="1"/>
</dbReference>
<sequence length="261" mass="28051">MNSETSNASTTALTTGLTGLDNLLGGLRGGSLYAIAGRSSAGKSTLGLGFARAVARASNVSCAVFSMQMANPETILRTVAAESSIRLENLRAQSMALTPDEQERAERASYLPLMISDTRKASFEALLGECLTMKQDTGLGMVLVDSIDHVGLDRDGGRDEEASNAQRLKYLARELDVPVVVTVHLDRLSRELPERPGLWNLWVSSPVEESSDVVILIDGPSDDTGFPGDEFEVELHVAKNIHGETGTVAATRQLQFARFVD</sequence>
<dbReference type="GO" id="GO:0005829">
    <property type="term" value="C:cytosol"/>
    <property type="evidence" value="ECO:0007669"/>
    <property type="project" value="TreeGrafter"/>
</dbReference>
<dbReference type="eggNOG" id="COG0305">
    <property type="taxonomic scope" value="Bacteria"/>
</dbReference>
<geneLocation type="plasmid" evidence="2 3">
    <name>pSACGL01</name>
</geneLocation>
<protein>
    <submittedName>
        <fullName evidence="2">Replicative DNA helicase</fullName>
    </submittedName>
</protein>
<dbReference type="EMBL" id="CM001485">
    <property type="protein sequence ID" value="EIF01229.1"/>
    <property type="molecule type" value="Genomic_DNA"/>
</dbReference>
<organism evidence="2 3">
    <name type="scientific">Saccharomonospora glauca K62</name>
    <dbReference type="NCBI Taxonomy" id="928724"/>
    <lineage>
        <taxon>Bacteria</taxon>
        <taxon>Bacillati</taxon>
        <taxon>Actinomycetota</taxon>
        <taxon>Actinomycetes</taxon>
        <taxon>Pseudonocardiales</taxon>
        <taxon>Pseudonocardiaceae</taxon>
        <taxon>Saccharomonospora</taxon>
    </lineage>
</organism>
<evidence type="ECO:0000259" key="1">
    <source>
        <dbReference type="PROSITE" id="PS51199"/>
    </source>
</evidence>
<accession>I1D8F4</accession>
<dbReference type="Gene3D" id="3.40.50.300">
    <property type="entry name" value="P-loop containing nucleotide triphosphate hydrolases"/>
    <property type="match status" value="1"/>
</dbReference>
<dbReference type="Proteomes" id="UP000005087">
    <property type="component" value="Plasmid pSACGL01"/>
</dbReference>
<reference evidence="3" key="2">
    <citation type="submission" date="2012-01" db="EMBL/GenBank/DDBJ databases">
        <title>Noncontiguous Finished sequence of chromosome of Saccharomonospora glauca K62.</title>
        <authorList>
            <consortium name="US DOE Joint Genome Institute"/>
            <person name="Lucas S."/>
            <person name="Han J."/>
            <person name="Lapidus A."/>
            <person name="Cheng J.-F."/>
            <person name="Goodwin L."/>
            <person name="Pitluck S."/>
            <person name="Peters L."/>
            <person name="Mikhailova N."/>
            <person name="Held B."/>
            <person name="Detter J.C."/>
            <person name="Han C."/>
            <person name="Tapia R."/>
            <person name="Land M."/>
            <person name="Hauser L."/>
            <person name="Kyrpides N."/>
            <person name="Ivanova N."/>
            <person name="Pagani I."/>
            <person name="Brambilla E.-M."/>
            <person name="Klenk H.-P."/>
            <person name="Woyke T."/>
        </authorList>
    </citation>
    <scope>NUCLEOTIDE SEQUENCE [LARGE SCALE GENOMIC DNA]</scope>
    <source>
        <strain evidence="3">K62</strain>
        <plasmid evidence="3">pSACGL01</plasmid>
    </source>
</reference>
<dbReference type="PANTHER" id="PTHR30153:SF2">
    <property type="entry name" value="REPLICATIVE DNA HELICASE"/>
    <property type="match status" value="1"/>
</dbReference>
<keyword evidence="3" id="KW-1185">Reference proteome</keyword>
<evidence type="ECO:0000313" key="3">
    <source>
        <dbReference type="Proteomes" id="UP000005087"/>
    </source>
</evidence>
<dbReference type="RefSeq" id="WP_005467147.1">
    <property type="nucleotide sequence ID" value="NZ_CM001485.1"/>
</dbReference>
<evidence type="ECO:0000313" key="2">
    <source>
        <dbReference type="EMBL" id="EIF01229.1"/>
    </source>
</evidence>
<keyword evidence="2" id="KW-0067">ATP-binding</keyword>
<keyword evidence="2" id="KW-0378">Hydrolase</keyword>
<dbReference type="Pfam" id="PF03796">
    <property type="entry name" value="DnaB_C"/>
    <property type="match status" value="1"/>
</dbReference>
<dbReference type="InterPro" id="IPR007694">
    <property type="entry name" value="DNA_helicase_DnaB-like_C"/>
</dbReference>
<dbReference type="GO" id="GO:0006260">
    <property type="term" value="P:DNA replication"/>
    <property type="evidence" value="ECO:0007669"/>
    <property type="project" value="InterPro"/>
</dbReference>
<dbReference type="OrthoDB" id="9773982at2"/>
<dbReference type="PROSITE" id="PS51199">
    <property type="entry name" value="SF4_HELICASE"/>
    <property type="match status" value="1"/>
</dbReference>
<keyword evidence="2" id="KW-0614">Plasmid</keyword>
<dbReference type="GO" id="GO:0003678">
    <property type="term" value="F:DNA helicase activity"/>
    <property type="evidence" value="ECO:0007669"/>
    <property type="project" value="InterPro"/>
</dbReference>
<feature type="domain" description="SF4 helicase" evidence="1">
    <location>
        <begin position="6"/>
        <end position="261"/>
    </location>
</feature>
<dbReference type="InterPro" id="IPR027417">
    <property type="entry name" value="P-loop_NTPase"/>
</dbReference>
<proteinExistence type="predicted"/>
<dbReference type="GO" id="GO:0005524">
    <property type="term" value="F:ATP binding"/>
    <property type="evidence" value="ECO:0007669"/>
    <property type="project" value="InterPro"/>
</dbReference>
<keyword evidence="2" id="KW-0347">Helicase</keyword>